<dbReference type="Gene3D" id="2.80.10.50">
    <property type="match status" value="1"/>
</dbReference>
<evidence type="ECO:0000256" key="1">
    <source>
        <dbReference type="SAM" id="MobiDB-lite"/>
    </source>
</evidence>
<dbReference type="PANTHER" id="PTHR39244:SF5">
    <property type="entry name" value="NATTERIN-3-LIKE"/>
    <property type="match status" value="1"/>
</dbReference>
<reference evidence="2" key="1">
    <citation type="journal article" date="2020" name="Stud. Mycol.">
        <title>101 Dothideomycetes genomes: a test case for predicting lifestyles and emergence of pathogens.</title>
        <authorList>
            <person name="Haridas S."/>
            <person name="Albert R."/>
            <person name="Binder M."/>
            <person name="Bloem J."/>
            <person name="Labutti K."/>
            <person name="Salamov A."/>
            <person name="Andreopoulos B."/>
            <person name="Baker S."/>
            <person name="Barry K."/>
            <person name="Bills G."/>
            <person name="Bluhm B."/>
            <person name="Cannon C."/>
            <person name="Castanera R."/>
            <person name="Culley D."/>
            <person name="Daum C."/>
            <person name="Ezra D."/>
            <person name="Gonzalez J."/>
            <person name="Henrissat B."/>
            <person name="Kuo A."/>
            <person name="Liang C."/>
            <person name="Lipzen A."/>
            <person name="Lutzoni F."/>
            <person name="Magnuson J."/>
            <person name="Mondo S."/>
            <person name="Nolan M."/>
            <person name="Ohm R."/>
            <person name="Pangilinan J."/>
            <person name="Park H.-J."/>
            <person name="Ramirez L."/>
            <person name="Alfaro M."/>
            <person name="Sun H."/>
            <person name="Tritt A."/>
            <person name="Yoshinaga Y."/>
            <person name="Zwiers L.-H."/>
            <person name="Turgeon B."/>
            <person name="Goodwin S."/>
            <person name="Spatafora J."/>
            <person name="Crous P."/>
            <person name="Grigoriev I."/>
        </authorList>
    </citation>
    <scope>NUCLEOTIDE SEQUENCE</scope>
    <source>
        <strain evidence="2">CBS 121739</strain>
    </source>
</reference>
<keyword evidence="3" id="KW-1185">Reference proteome</keyword>
<proteinExistence type="predicted"/>
<dbReference type="AlphaFoldDB" id="A0A6A6VXN6"/>
<dbReference type="InterPro" id="IPR053237">
    <property type="entry name" value="Natterin_C"/>
</dbReference>
<feature type="region of interest" description="Disordered" evidence="1">
    <location>
        <begin position="375"/>
        <end position="408"/>
    </location>
</feature>
<sequence>MSVYQFYIPPKEISFRLKNYLSKKVLYSKKGDFGHYDGGINDDQYWQLIPGTGEYEGYYMVKSKNTSECLFSRTKKTPNVDTTSGNGKWRDNWFKLEPGTGDRANYFRLRNLDSNTVVFSRTEKKPYVGNFGADGDKFDDQYWSFEFEDMEFVSIDYRIDQQKALSSKPVSIAHKTLVNENGEKDLTMVVVLAKNMTMTSIHEYTNGISVKGTYSFSSLASIIGTSLEIGASKEWKVGEHTTTTTVFEDRPELTAAPGYVTTGEIVSTQKELEIPYTMVLKSKSTGYEVKSSGTYKGVTYWDTKTTMYTKLLSEDRSLDEGEGEGEAQTRNTCRTNQLPEMKSPPKKNPSTRRTTNMHHQKNKVHLTMRLHRTHRTDSTHRMDGRAAGMRHDTGTRHFEADWSHDTHH</sequence>
<protein>
    <submittedName>
        <fullName evidence="2">Uncharacterized protein</fullName>
    </submittedName>
</protein>
<evidence type="ECO:0000313" key="3">
    <source>
        <dbReference type="Proteomes" id="UP000799437"/>
    </source>
</evidence>
<evidence type="ECO:0000313" key="2">
    <source>
        <dbReference type="EMBL" id="KAF2755372.1"/>
    </source>
</evidence>
<dbReference type="Gene3D" id="2.170.15.10">
    <property type="entry name" value="Proaerolysin, chain A, domain 3"/>
    <property type="match status" value="1"/>
</dbReference>
<dbReference type="EMBL" id="ML996577">
    <property type="protein sequence ID" value="KAF2755372.1"/>
    <property type="molecule type" value="Genomic_DNA"/>
</dbReference>
<name>A0A6A6VXN6_9PEZI</name>
<accession>A0A6A6VXN6</accession>
<gene>
    <name evidence="2" type="ORF">EJ05DRAFT_99601</name>
</gene>
<dbReference type="OrthoDB" id="4948898at2759"/>
<feature type="compositionally biased region" description="Polar residues" evidence="1">
    <location>
        <begin position="328"/>
        <end position="338"/>
    </location>
</feature>
<dbReference type="CDD" id="cd23424">
    <property type="entry name" value="beta-trefoil_Ricin_BEL-like"/>
    <property type="match status" value="1"/>
</dbReference>
<dbReference type="PANTHER" id="PTHR39244">
    <property type="entry name" value="NATTERIN-4"/>
    <property type="match status" value="1"/>
</dbReference>
<dbReference type="RefSeq" id="XP_033597823.1">
    <property type="nucleotide sequence ID" value="XM_033750137.1"/>
</dbReference>
<dbReference type="InterPro" id="IPR035992">
    <property type="entry name" value="Ricin_B-like_lectins"/>
</dbReference>
<dbReference type="SUPFAM" id="SSF50370">
    <property type="entry name" value="Ricin B-like lectins"/>
    <property type="match status" value="1"/>
</dbReference>
<organism evidence="2 3">
    <name type="scientific">Pseudovirgaria hyperparasitica</name>
    <dbReference type="NCBI Taxonomy" id="470096"/>
    <lineage>
        <taxon>Eukaryota</taxon>
        <taxon>Fungi</taxon>
        <taxon>Dikarya</taxon>
        <taxon>Ascomycota</taxon>
        <taxon>Pezizomycotina</taxon>
        <taxon>Dothideomycetes</taxon>
        <taxon>Dothideomycetes incertae sedis</taxon>
        <taxon>Acrospermales</taxon>
        <taxon>Acrospermaceae</taxon>
        <taxon>Pseudovirgaria</taxon>
    </lineage>
</organism>
<dbReference type="Proteomes" id="UP000799437">
    <property type="component" value="Unassembled WGS sequence"/>
</dbReference>
<dbReference type="GeneID" id="54491191"/>
<feature type="region of interest" description="Disordered" evidence="1">
    <location>
        <begin position="315"/>
        <end position="361"/>
    </location>
</feature>